<reference evidence="2" key="1">
    <citation type="journal article" date="2016" name="Nature">
        <title>The genome of the seagrass Zostera marina reveals angiosperm adaptation to the sea.</title>
        <authorList>
            <person name="Olsen J.L."/>
            <person name="Rouze P."/>
            <person name="Verhelst B."/>
            <person name="Lin Y.-C."/>
            <person name="Bayer T."/>
            <person name="Collen J."/>
            <person name="Dattolo E."/>
            <person name="De Paoli E."/>
            <person name="Dittami S."/>
            <person name="Maumus F."/>
            <person name="Michel G."/>
            <person name="Kersting A."/>
            <person name="Lauritano C."/>
            <person name="Lohaus R."/>
            <person name="Toepel M."/>
            <person name="Tonon T."/>
            <person name="Vanneste K."/>
            <person name="Amirebrahimi M."/>
            <person name="Brakel J."/>
            <person name="Bostroem C."/>
            <person name="Chovatia M."/>
            <person name="Grimwood J."/>
            <person name="Jenkins J.W."/>
            <person name="Jueterbock A."/>
            <person name="Mraz A."/>
            <person name="Stam W.T."/>
            <person name="Tice H."/>
            <person name="Bornberg-Bauer E."/>
            <person name="Green P.J."/>
            <person name="Pearson G.A."/>
            <person name="Procaccini G."/>
            <person name="Duarte C.M."/>
            <person name="Schmutz J."/>
            <person name="Reusch T.B.H."/>
            <person name="Van de Peer Y."/>
        </authorList>
    </citation>
    <scope>NUCLEOTIDE SEQUENCE [LARGE SCALE GENOMIC DNA]</scope>
    <source>
        <strain evidence="2">cv. Finnish</strain>
    </source>
</reference>
<dbReference type="Gene3D" id="3.40.50.2000">
    <property type="entry name" value="Glycogen Phosphorylase B"/>
    <property type="match status" value="1"/>
</dbReference>
<proteinExistence type="predicted"/>
<keyword evidence="2" id="KW-1185">Reference proteome</keyword>
<comment type="caution">
    <text evidence="1">The sequence shown here is derived from an EMBL/GenBank/DDBJ whole genome shotgun (WGS) entry which is preliminary data.</text>
</comment>
<dbReference type="EMBL" id="LFYR01000750">
    <property type="protein sequence ID" value="KMZ69759.1"/>
    <property type="molecule type" value="Genomic_DNA"/>
</dbReference>
<organism evidence="1 2">
    <name type="scientific">Zostera marina</name>
    <name type="common">Eelgrass</name>
    <dbReference type="NCBI Taxonomy" id="29655"/>
    <lineage>
        <taxon>Eukaryota</taxon>
        <taxon>Viridiplantae</taxon>
        <taxon>Streptophyta</taxon>
        <taxon>Embryophyta</taxon>
        <taxon>Tracheophyta</taxon>
        <taxon>Spermatophyta</taxon>
        <taxon>Magnoliopsida</taxon>
        <taxon>Liliopsida</taxon>
        <taxon>Zosteraceae</taxon>
        <taxon>Zostera</taxon>
    </lineage>
</organism>
<dbReference type="AlphaFoldDB" id="A0A0K9PLD0"/>
<dbReference type="STRING" id="29655.A0A0K9PLD0"/>
<protein>
    <submittedName>
        <fullName evidence="1">Uncharacterized protein</fullName>
    </submittedName>
</protein>
<dbReference type="Proteomes" id="UP000036987">
    <property type="component" value="Unassembled WGS sequence"/>
</dbReference>
<dbReference type="OMA" id="SPCAIML"/>
<accession>A0A0K9PLD0</accession>
<evidence type="ECO:0000313" key="1">
    <source>
        <dbReference type="EMBL" id="KMZ69759.1"/>
    </source>
</evidence>
<dbReference type="OrthoDB" id="5835829at2759"/>
<evidence type="ECO:0000313" key="2">
    <source>
        <dbReference type="Proteomes" id="UP000036987"/>
    </source>
</evidence>
<sequence>MVVEMCVPWIALWTGETSSLSSHIYTDDIRRNIGVGDGVLVEQGERSLAMILGMSGLRVRDVPEGIVFGKLNSLFSLLLHRMGREISNAMVVALNTFQAVNTEVLTQLSNNKLNNI</sequence>
<gene>
    <name evidence="1" type="ORF">ZOSMA_2082G00020</name>
</gene>
<name>A0A0K9PLD0_ZOSMR</name>